<dbReference type="InterPro" id="IPR007459">
    <property type="entry name" value="DNA_pol3_chi"/>
</dbReference>
<proteinExistence type="predicted"/>
<dbReference type="GO" id="GO:0006260">
    <property type="term" value="P:DNA replication"/>
    <property type="evidence" value="ECO:0007669"/>
    <property type="project" value="InterPro"/>
</dbReference>
<evidence type="ECO:0000313" key="2">
    <source>
        <dbReference type="Proteomes" id="UP000275137"/>
    </source>
</evidence>
<dbReference type="SUPFAM" id="SSF102400">
    <property type="entry name" value="DNA polymerase III chi subunit"/>
    <property type="match status" value="1"/>
</dbReference>
<organism evidence="1 2">
    <name type="scientific">Pseudomethylobacillus aquaticus</name>
    <dbReference type="NCBI Taxonomy" id="2676064"/>
    <lineage>
        <taxon>Bacteria</taxon>
        <taxon>Pseudomonadati</taxon>
        <taxon>Pseudomonadota</taxon>
        <taxon>Betaproteobacteria</taxon>
        <taxon>Nitrosomonadales</taxon>
        <taxon>Methylophilaceae</taxon>
        <taxon>Pseudomethylobacillus</taxon>
    </lineage>
</organism>
<dbReference type="AlphaFoldDB" id="A0A3N0V038"/>
<dbReference type="GO" id="GO:0032298">
    <property type="term" value="P:positive regulation of DNA-templated DNA replication initiation"/>
    <property type="evidence" value="ECO:0007669"/>
    <property type="project" value="TreeGrafter"/>
</dbReference>
<protein>
    <submittedName>
        <fullName evidence="1">DNA polymerase III subunit chi</fullName>
    </submittedName>
</protein>
<dbReference type="Gene3D" id="3.40.50.10110">
    <property type="entry name" value="DNA polymerase III subunit chi"/>
    <property type="match status" value="1"/>
</dbReference>
<gene>
    <name evidence="1" type="ORF">ED236_08980</name>
</gene>
<evidence type="ECO:0000313" key="1">
    <source>
        <dbReference type="EMBL" id="ROH85858.1"/>
    </source>
</evidence>
<name>A0A3N0V038_9PROT</name>
<comment type="caution">
    <text evidence="1">The sequence shown here is derived from an EMBL/GenBank/DDBJ whole genome shotgun (WGS) entry which is preliminary data.</text>
</comment>
<dbReference type="PANTHER" id="PTHR38767:SF1">
    <property type="entry name" value="DNA POLYMERASE III SUBUNIT CHI"/>
    <property type="match status" value="1"/>
</dbReference>
<dbReference type="PANTHER" id="PTHR38767">
    <property type="entry name" value="DNA POLYMERASE III SUBUNIT CHI"/>
    <property type="match status" value="1"/>
</dbReference>
<reference evidence="1 2" key="1">
    <citation type="submission" date="2018-10" db="EMBL/GenBank/DDBJ databases">
        <authorList>
            <person name="Chen W.-M."/>
        </authorList>
    </citation>
    <scope>NUCLEOTIDE SEQUENCE [LARGE SCALE GENOMIC DNA]</scope>
    <source>
        <strain evidence="1 2">H-5</strain>
    </source>
</reference>
<sequence length="143" mass="16344">MTRIEFFFNVSDKLQHALQLSAKALGKRRKLLIYAQSAAEAQRFQHLLWTQDAVSFHANCSSDDALAAETPLVVMWQEGALPHDDILVNLQAEQPLWFSRFTRLIEIVGVDEADKAAARQRYRFYRDRGYEIRSFDANGGALV</sequence>
<dbReference type="EMBL" id="RJVP01000004">
    <property type="protein sequence ID" value="ROH85858.1"/>
    <property type="molecule type" value="Genomic_DNA"/>
</dbReference>
<dbReference type="Pfam" id="PF04364">
    <property type="entry name" value="DNA_pol3_chi"/>
    <property type="match status" value="1"/>
</dbReference>
<keyword evidence="2" id="KW-1185">Reference proteome</keyword>
<dbReference type="GO" id="GO:0003677">
    <property type="term" value="F:DNA binding"/>
    <property type="evidence" value="ECO:0007669"/>
    <property type="project" value="InterPro"/>
</dbReference>
<dbReference type="Proteomes" id="UP000275137">
    <property type="component" value="Unassembled WGS sequence"/>
</dbReference>
<accession>A0A3N0V038</accession>
<dbReference type="InterPro" id="IPR036768">
    <property type="entry name" value="PolIII_chi_sf"/>
</dbReference>
<dbReference type="GO" id="GO:0003887">
    <property type="term" value="F:DNA-directed DNA polymerase activity"/>
    <property type="evidence" value="ECO:0007669"/>
    <property type="project" value="InterPro"/>
</dbReference>